<organism evidence="2 3">
    <name type="scientific">Blautia massiliensis</name>
    <name type="common">ex Durand et al. 2017</name>
    <dbReference type="NCBI Taxonomy" id="1737424"/>
    <lineage>
        <taxon>Bacteria</taxon>
        <taxon>Bacillati</taxon>
        <taxon>Bacillota</taxon>
        <taxon>Clostridia</taxon>
        <taxon>Lachnospirales</taxon>
        <taxon>Lachnospiraceae</taxon>
        <taxon>Blautia</taxon>
    </lineage>
</organism>
<gene>
    <name evidence="2" type="ORF">GT718_04955</name>
</gene>
<accession>A0ABW9X3K6</accession>
<name>A0ABW9X3K6_9FIRM</name>
<reference evidence="2 3" key="1">
    <citation type="journal article" date="2019" name="Nat. Med.">
        <title>A library of human gut bacterial isolates paired with longitudinal multiomics data enables mechanistic microbiome research.</title>
        <authorList>
            <person name="Poyet M."/>
            <person name="Groussin M."/>
            <person name="Gibbons S.M."/>
            <person name="Avila-Pacheco J."/>
            <person name="Jiang X."/>
            <person name="Kearney S.M."/>
            <person name="Perrotta A.R."/>
            <person name="Berdy B."/>
            <person name="Zhao S."/>
            <person name="Lieberman T.D."/>
            <person name="Swanson P.K."/>
            <person name="Smith M."/>
            <person name="Roesemann S."/>
            <person name="Alexander J.E."/>
            <person name="Rich S.A."/>
            <person name="Livny J."/>
            <person name="Vlamakis H."/>
            <person name="Clish C."/>
            <person name="Bullock K."/>
            <person name="Deik A."/>
            <person name="Scott J."/>
            <person name="Pierce K.A."/>
            <person name="Xavier R.J."/>
            <person name="Alm E.J."/>
        </authorList>
    </citation>
    <scope>NUCLEOTIDE SEQUENCE [LARGE SCALE GENOMIC DNA]</scope>
    <source>
        <strain evidence="2 3">BIOML-A1</strain>
    </source>
</reference>
<dbReference type="EMBL" id="WWVW01000007">
    <property type="protein sequence ID" value="MZL76715.1"/>
    <property type="molecule type" value="Genomic_DNA"/>
</dbReference>
<evidence type="ECO:0000256" key="1">
    <source>
        <dbReference type="SAM" id="Phobius"/>
    </source>
</evidence>
<proteinExistence type="predicted"/>
<dbReference type="Proteomes" id="UP000452293">
    <property type="component" value="Unassembled WGS sequence"/>
</dbReference>
<comment type="caution">
    <text evidence="2">The sequence shown here is derived from an EMBL/GenBank/DDBJ whole genome shotgun (WGS) entry which is preliminary data.</text>
</comment>
<sequence length="131" mass="15306">MSMVLQFFFIRFANLSFYTKHMFKFIYVNQLIHMVILVDNVDKFVHNLIIGGFSDFCHVENFLQSFSLIHHSSTGFVHIARTTFSGLILPVSARTCLTLPILSDVYIKPFFLQLFMMFLLRAVLTSFLFFC</sequence>
<evidence type="ECO:0000313" key="3">
    <source>
        <dbReference type="Proteomes" id="UP000452293"/>
    </source>
</evidence>
<keyword evidence="1" id="KW-0812">Transmembrane</keyword>
<protein>
    <submittedName>
        <fullName evidence="2">Uncharacterized protein</fullName>
    </submittedName>
</protein>
<keyword evidence="1" id="KW-1133">Transmembrane helix</keyword>
<keyword evidence="1" id="KW-0472">Membrane</keyword>
<keyword evidence="3" id="KW-1185">Reference proteome</keyword>
<feature type="transmembrane region" description="Helical" evidence="1">
    <location>
        <begin position="110"/>
        <end position="130"/>
    </location>
</feature>
<evidence type="ECO:0000313" key="2">
    <source>
        <dbReference type="EMBL" id="MZL76715.1"/>
    </source>
</evidence>